<organism evidence="9 10">
    <name type="scientific">Zalerion maritima</name>
    <dbReference type="NCBI Taxonomy" id="339359"/>
    <lineage>
        <taxon>Eukaryota</taxon>
        <taxon>Fungi</taxon>
        <taxon>Dikarya</taxon>
        <taxon>Ascomycota</taxon>
        <taxon>Pezizomycotina</taxon>
        <taxon>Sordariomycetes</taxon>
        <taxon>Lulworthiomycetidae</taxon>
        <taxon>Lulworthiales</taxon>
        <taxon>Lulworthiaceae</taxon>
        <taxon>Zalerion</taxon>
    </lineage>
</organism>
<comment type="similarity">
    <text evidence="7">Belongs to the ATX1 family.</text>
</comment>
<accession>A0AAD5RK15</accession>
<sequence length="93" mass="10304">MAGLTKQFHYEYDISMSCGGCSGAIDRVLKRLQGEDNDKVTEYEVSLDAQKAGINGEIDPSLLHEKIAKTKKQVNKYYVDGVEAPLPDLPKTE</sequence>
<dbReference type="Gene3D" id="3.30.70.100">
    <property type="match status" value="1"/>
</dbReference>
<evidence type="ECO:0000256" key="2">
    <source>
        <dbReference type="ARBA" id="ARBA00022723"/>
    </source>
</evidence>
<dbReference type="AlphaFoldDB" id="A0AAD5RK15"/>
<gene>
    <name evidence="9" type="ORF">MKZ38_006262</name>
</gene>
<name>A0AAD5RK15_9PEZI</name>
<dbReference type="GO" id="GO:0016531">
    <property type="term" value="F:copper chaperone activity"/>
    <property type="evidence" value="ECO:0007669"/>
    <property type="project" value="TreeGrafter"/>
</dbReference>
<evidence type="ECO:0000256" key="3">
    <source>
        <dbReference type="ARBA" id="ARBA00022796"/>
    </source>
</evidence>
<dbReference type="SUPFAM" id="SSF55008">
    <property type="entry name" value="HMA, heavy metal-associated domain"/>
    <property type="match status" value="1"/>
</dbReference>
<dbReference type="Proteomes" id="UP001201980">
    <property type="component" value="Unassembled WGS sequence"/>
</dbReference>
<dbReference type="PROSITE" id="PS50846">
    <property type="entry name" value="HMA_2"/>
    <property type="match status" value="1"/>
</dbReference>
<keyword evidence="3" id="KW-0187">Copper transport</keyword>
<evidence type="ECO:0000256" key="1">
    <source>
        <dbReference type="ARBA" id="ARBA00022448"/>
    </source>
</evidence>
<keyword evidence="2" id="KW-0479">Metal-binding</keyword>
<proteinExistence type="inferred from homology"/>
<evidence type="ECO:0000256" key="7">
    <source>
        <dbReference type="ARBA" id="ARBA00038171"/>
    </source>
</evidence>
<dbReference type="GO" id="GO:0046872">
    <property type="term" value="F:metal ion binding"/>
    <property type="evidence" value="ECO:0007669"/>
    <property type="project" value="UniProtKB-KW"/>
</dbReference>
<dbReference type="GO" id="GO:0006825">
    <property type="term" value="P:copper ion transport"/>
    <property type="evidence" value="ECO:0007669"/>
    <property type="project" value="UniProtKB-KW"/>
</dbReference>
<dbReference type="EMBL" id="JAKWBI020000384">
    <property type="protein sequence ID" value="KAJ2895680.1"/>
    <property type="molecule type" value="Genomic_DNA"/>
</dbReference>
<evidence type="ECO:0000256" key="5">
    <source>
        <dbReference type="ARBA" id="ARBA00023065"/>
    </source>
</evidence>
<evidence type="ECO:0000256" key="4">
    <source>
        <dbReference type="ARBA" id="ARBA00023008"/>
    </source>
</evidence>
<keyword evidence="10" id="KW-1185">Reference proteome</keyword>
<evidence type="ECO:0000256" key="6">
    <source>
        <dbReference type="ARBA" id="ARBA00023186"/>
    </source>
</evidence>
<feature type="domain" description="HMA" evidence="8">
    <location>
        <begin position="7"/>
        <end position="75"/>
    </location>
</feature>
<keyword evidence="6" id="KW-0143">Chaperone</keyword>
<evidence type="ECO:0000313" key="9">
    <source>
        <dbReference type="EMBL" id="KAJ2895680.1"/>
    </source>
</evidence>
<comment type="caution">
    <text evidence="9">The sequence shown here is derived from an EMBL/GenBank/DDBJ whole genome shotgun (WGS) entry which is preliminary data.</text>
</comment>
<dbReference type="Pfam" id="PF00403">
    <property type="entry name" value="HMA"/>
    <property type="match status" value="1"/>
</dbReference>
<dbReference type="InterPro" id="IPR006121">
    <property type="entry name" value="HMA_dom"/>
</dbReference>
<dbReference type="InterPro" id="IPR036163">
    <property type="entry name" value="HMA_dom_sf"/>
</dbReference>
<dbReference type="GO" id="GO:0005829">
    <property type="term" value="C:cytosol"/>
    <property type="evidence" value="ECO:0007669"/>
    <property type="project" value="TreeGrafter"/>
</dbReference>
<dbReference type="PANTHER" id="PTHR46365:SF1">
    <property type="entry name" value="COPPER TRANSPORT PROTEIN ATOX1"/>
    <property type="match status" value="1"/>
</dbReference>
<evidence type="ECO:0000259" key="8">
    <source>
        <dbReference type="PROSITE" id="PS50846"/>
    </source>
</evidence>
<dbReference type="CDD" id="cd00371">
    <property type="entry name" value="HMA"/>
    <property type="match status" value="1"/>
</dbReference>
<dbReference type="PANTHER" id="PTHR46365">
    <property type="entry name" value="COPPER TRANSPORT PROTEIN ATOX1"/>
    <property type="match status" value="1"/>
</dbReference>
<keyword evidence="4" id="KW-0186">Copper</keyword>
<protein>
    <recommendedName>
        <fullName evidence="8">HMA domain-containing protein</fullName>
    </recommendedName>
</protein>
<reference evidence="9" key="1">
    <citation type="submission" date="2022-07" db="EMBL/GenBank/DDBJ databases">
        <title>Draft genome sequence of Zalerion maritima ATCC 34329, a (micro)plastics degrading marine fungus.</title>
        <authorList>
            <person name="Paco A."/>
            <person name="Goncalves M.F.M."/>
            <person name="Rocha-Santos T.A.P."/>
            <person name="Alves A."/>
        </authorList>
    </citation>
    <scope>NUCLEOTIDE SEQUENCE</scope>
    <source>
        <strain evidence="9">ATCC 34329</strain>
    </source>
</reference>
<keyword evidence="5" id="KW-0406">Ion transport</keyword>
<evidence type="ECO:0000313" key="10">
    <source>
        <dbReference type="Proteomes" id="UP001201980"/>
    </source>
</evidence>
<dbReference type="InterPro" id="IPR051881">
    <property type="entry name" value="Copper_transport_ATOX1-like"/>
</dbReference>
<keyword evidence="1" id="KW-0813">Transport</keyword>